<dbReference type="PANTHER" id="PTHR43162">
    <property type="match status" value="1"/>
</dbReference>
<dbReference type="Gene3D" id="3.90.25.10">
    <property type="entry name" value="UDP-galactose 4-epimerase, domain 1"/>
    <property type="match status" value="1"/>
</dbReference>
<proteinExistence type="inferred from homology"/>
<keyword evidence="3" id="KW-0017">Alkaloid metabolism</keyword>
<dbReference type="GO" id="GO:0016491">
    <property type="term" value="F:oxidoreductase activity"/>
    <property type="evidence" value="ECO:0007669"/>
    <property type="project" value="UniProtKB-KW"/>
</dbReference>
<dbReference type="InterPro" id="IPR036291">
    <property type="entry name" value="NAD(P)-bd_dom_sf"/>
</dbReference>
<evidence type="ECO:0000313" key="6">
    <source>
        <dbReference type="Proteomes" id="UP001287356"/>
    </source>
</evidence>
<sequence length="287" mass="31644">MAILLTGGANAQTARRIASLCDEAKIPYLFASRSAPASGSSNPPQVKFDWTDASTYENPFKYSFPGGESIRAVYMIMPRVPQPEKHMNAFIDVAVARGAKRFVFMAGTTVAKPTSEGPANVWQHMLDKGVEWAVCRPTWFMDNLADGLHQKTLKEEGKLYSCIGDAKVPFISAVDIGSVAFAALTASKPPNTDYRIVGPDLLTYDQVAAQLAEILGRPVEHVRLTPEERTEQLKKLGLDAHSAQYTTWLETQASGEEHMNDTVEKVTGKPPVSFHTFIEQNKKLWQS</sequence>
<organism evidence="5 6">
    <name type="scientific">Lasiosphaeria ovina</name>
    <dbReference type="NCBI Taxonomy" id="92902"/>
    <lineage>
        <taxon>Eukaryota</taxon>
        <taxon>Fungi</taxon>
        <taxon>Dikarya</taxon>
        <taxon>Ascomycota</taxon>
        <taxon>Pezizomycotina</taxon>
        <taxon>Sordariomycetes</taxon>
        <taxon>Sordariomycetidae</taxon>
        <taxon>Sordariales</taxon>
        <taxon>Lasiosphaeriaceae</taxon>
        <taxon>Lasiosphaeria</taxon>
    </lineage>
</organism>
<dbReference type="Gene3D" id="3.40.50.720">
    <property type="entry name" value="NAD(P)-binding Rossmann-like Domain"/>
    <property type="match status" value="1"/>
</dbReference>
<dbReference type="InterPro" id="IPR019901">
    <property type="entry name" value="Ergot_alkaloid_biosynthesis"/>
</dbReference>
<accession>A0AAE0K3D8</accession>
<evidence type="ECO:0000256" key="4">
    <source>
        <dbReference type="ARBA" id="ARBA00023002"/>
    </source>
</evidence>
<evidence type="ECO:0000256" key="3">
    <source>
        <dbReference type="ARBA" id="ARBA00022589"/>
    </source>
</evidence>
<dbReference type="InterPro" id="IPR051604">
    <property type="entry name" value="Ergot_Alk_Oxidoreductase"/>
</dbReference>
<comment type="similarity">
    <text evidence="2">Belongs to the fgaFS/easG family.</text>
</comment>
<keyword evidence="6" id="KW-1185">Reference proteome</keyword>
<dbReference type="Proteomes" id="UP001287356">
    <property type="component" value="Unassembled WGS sequence"/>
</dbReference>
<reference evidence="5" key="2">
    <citation type="submission" date="2023-06" db="EMBL/GenBank/DDBJ databases">
        <authorList>
            <consortium name="Lawrence Berkeley National Laboratory"/>
            <person name="Haridas S."/>
            <person name="Hensen N."/>
            <person name="Bonometti L."/>
            <person name="Westerberg I."/>
            <person name="Brannstrom I.O."/>
            <person name="Guillou S."/>
            <person name="Cros-Aarteil S."/>
            <person name="Calhoun S."/>
            <person name="Kuo A."/>
            <person name="Mondo S."/>
            <person name="Pangilinan J."/>
            <person name="Riley R."/>
            <person name="Labutti K."/>
            <person name="Andreopoulos B."/>
            <person name="Lipzen A."/>
            <person name="Chen C."/>
            <person name="Yanf M."/>
            <person name="Daum C."/>
            <person name="Ng V."/>
            <person name="Clum A."/>
            <person name="Steindorff A."/>
            <person name="Ohm R."/>
            <person name="Martin F."/>
            <person name="Silar P."/>
            <person name="Natvig D."/>
            <person name="Lalanne C."/>
            <person name="Gautier V."/>
            <person name="Ament-Velasquez S.L."/>
            <person name="Kruys A."/>
            <person name="Hutchinson M.I."/>
            <person name="Powell A.J."/>
            <person name="Barry K."/>
            <person name="Miller A.N."/>
            <person name="Grigoriev I.V."/>
            <person name="Debuchy R."/>
            <person name="Gladieux P."/>
            <person name="Thoren M.H."/>
            <person name="Johannesson H."/>
        </authorList>
    </citation>
    <scope>NUCLEOTIDE SEQUENCE</scope>
    <source>
        <strain evidence="5">CBS 958.72</strain>
    </source>
</reference>
<keyword evidence="4" id="KW-0560">Oxidoreductase</keyword>
<evidence type="ECO:0000256" key="2">
    <source>
        <dbReference type="ARBA" id="ARBA00005372"/>
    </source>
</evidence>
<dbReference type="SUPFAM" id="SSF51735">
    <property type="entry name" value="NAD(P)-binding Rossmann-fold domains"/>
    <property type="match status" value="1"/>
</dbReference>
<reference evidence="5" key="1">
    <citation type="journal article" date="2023" name="Mol. Phylogenet. Evol.">
        <title>Genome-scale phylogeny and comparative genomics of the fungal order Sordariales.</title>
        <authorList>
            <person name="Hensen N."/>
            <person name="Bonometti L."/>
            <person name="Westerberg I."/>
            <person name="Brannstrom I.O."/>
            <person name="Guillou S."/>
            <person name="Cros-Aarteil S."/>
            <person name="Calhoun S."/>
            <person name="Haridas S."/>
            <person name="Kuo A."/>
            <person name="Mondo S."/>
            <person name="Pangilinan J."/>
            <person name="Riley R."/>
            <person name="LaButti K."/>
            <person name="Andreopoulos B."/>
            <person name="Lipzen A."/>
            <person name="Chen C."/>
            <person name="Yan M."/>
            <person name="Daum C."/>
            <person name="Ng V."/>
            <person name="Clum A."/>
            <person name="Steindorff A."/>
            <person name="Ohm R.A."/>
            <person name="Martin F."/>
            <person name="Silar P."/>
            <person name="Natvig D.O."/>
            <person name="Lalanne C."/>
            <person name="Gautier V."/>
            <person name="Ament-Velasquez S.L."/>
            <person name="Kruys A."/>
            <person name="Hutchinson M.I."/>
            <person name="Powell A.J."/>
            <person name="Barry K."/>
            <person name="Miller A.N."/>
            <person name="Grigoriev I.V."/>
            <person name="Debuchy R."/>
            <person name="Gladieux P."/>
            <person name="Hiltunen Thoren M."/>
            <person name="Johannesson H."/>
        </authorList>
    </citation>
    <scope>NUCLEOTIDE SEQUENCE</scope>
    <source>
        <strain evidence="5">CBS 958.72</strain>
    </source>
</reference>
<evidence type="ECO:0000256" key="1">
    <source>
        <dbReference type="ARBA" id="ARBA00005107"/>
    </source>
</evidence>
<comment type="caution">
    <text evidence="5">The sequence shown here is derived from an EMBL/GenBank/DDBJ whole genome shotgun (WGS) entry which is preliminary data.</text>
</comment>
<dbReference type="NCBIfam" id="TIGR03649">
    <property type="entry name" value="ergot_EASG"/>
    <property type="match status" value="1"/>
</dbReference>
<dbReference type="AlphaFoldDB" id="A0AAE0K3D8"/>
<dbReference type="EMBL" id="JAULSN010000006">
    <property type="protein sequence ID" value="KAK3369276.1"/>
    <property type="molecule type" value="Genomic_DNA"/>
</dbReference>
<protein>
    <submittedName>
        <fullName evidence="5">Nucleoside-diphosphate-sugar epimerase family protein</fullName>
    </submittedName>
</protein>
<dbReference type="PANTHER" id="PTHR43162:SF1">
    <property type="entry name" value="PRESTALK A DIFFERENTIATION PROTEIN A"/>
    <property type="match status" value="1"/>
</dbReference>
<evidence type="ECO:0000313" key="5">
    <source>
        <dbReference type="EMBL" id="KAK3369276.1"/>
    </source>
</evidence>
<gene>
    <name evidence="5" type="ORF">B0T24DRAFT_650959</name>
</gene>
<dbReference type="GO" id="GO:0009820">
    <property type="term" value="P:alkaloid metabolic process"/>
    <property type="evidence" value="ECO:0007669"/>
    <property type="project" value="UniProtKB-KW"/>
</dbReference>
<name>A0AAE0K3D8_9PEZI</name>
<comment type="pathway">
    <text evidence="1">Alkaloid biosynthesis; ergot alkaloid biosynthesis.</text>
</comment>